<dbReference type="AlphaFoldDB" id="X0YUB7"/>
<dbReference type="EMBL" id="BARS01042197">
    <property type="protein sequence ID" value="GAG40231.1"/>
    <property type="molecule type" value="Genomic_DNA"/>
</dbReference>
<gene>
    <name evidence="1" type="ORF">S01H1_64049</name>
</gene>
<sequence length="72" mass="8206">MVGGDVAIDLLLEQGDKRWYTMASRNLDLQWAIEDEMGQIDVRIRAGTATDADHIRRAVLVDRLKRLLSEPK</sequence>
<comment type="caution">
    <text evidence="1">The sequence shown here is derived from an EMBL/GenBank/DDBJ whole genome shotgun (WGS) entry which is preliminary data.</text>
</comment>
<organism evidence="1">
    <name type="scientific">marine sediment metagenome</name>
    <dbReference type="NCBI Taxonomy" id="412755"/>
    <lineage>
        <taxon>unclassified sequences</taxon>
        <taxon>metagenomes</taxon>
        <taxon>ecological metagenomes</taxon>
    </lineage>
</organism>
<reference evidence="1" key="1">
    <citation type="journal article" date="2014" name="Front. Microbiol.">
        <title>High frequency of phylogenetically diverse reductive dehalogenase-homologous genes in deep subseafloor sedimentary metagenomes.</title>
        <authorList>
            <person name="Kawai M."/>
            <person name="Futagami T."/>
            <person name="Toyoda A."/>
            <person name="Takaki Y."/>
            <person name="Nishi S."/>
            <person name="Hori S."/>
            <person name="Arai W."/>
            <person name="Tsubouchi T."/>
            <person name="Morono Y."/>
            <person name="Uchiyama I."/>
            <person name="Ito T."/>
            <person name="Fujiyama A."/>
            <person name="Inagaki F."/>
            <person name="Takami H."/>
        </authorList>
    </citation>
    <scope>NUCLEOTIDE SEQUENCE</scope>
    <source>
        <strain evidence="1">Expedition CK06-06</strain>
    </source>
</reference>
<protein>
    <submittedName>
        <fullName evidence="1">Uncharacterized protein</fullName>
    </submittedName>
</protein>
<evidence type="ECO:0000313" key="1">
    <source>
        <dbReference type="EMBL" id="GAG40231.1"/>
    </source>
</evidence>
<accession>X0YUB7</accession>
<name>X0YUB7_9ZZZZ</name>
<proteinExistence type="predicted"/>